<dbReference type="EMBL" id="CCDI010000001">
    <property type="protein sequence ID" value="CDQ22108.1"/>
    <property type="molecule type" value="Genomic_DNA"/>
</dbReference>
<feature type="chain" id="PRO_5038965962" evidence="2">
    <location>
        <begin position="19"/>
        <end position="61"/>
    </location>
</feature>
<sequence>MLKKWMLALGLTSVLTLAACGDGEDEEDMGNGDQTEEQDSGENNDTEGDSGSEGSDTESEE</sequence>
<reference evidence="4" key="1">
    <citation type="submission" date="2014-03" db="EMBL/GenBank/DDBJ databases">
        <authorList>
            <person name="Urmite Genomes U."/>
        </authorList>
    </citation>
    <scope>NUCLEOTIDE SEQUENCE [LARGE SCALE GENOMIC DNA]</scope>
    <source>
        <strain evidence="4">HD-03</strain>
    </source>
</reference>
<name>A0A024P221_9BACI</name>
<evidence type="ECO:0000256" key="2">
    <source>
        <dbReference type="SAM" id="SignalP"/>
    </source>
</evidence>
<evidence type="ECO:0000256" key="1">
    <source>
        <dbReference type="SAM" id="MobiDB-lite"/>
    </source>
</evidence>
<evidence type="ECO:0000313" key="4">
    <source>
        <dbReference type="Proteomes" id="UP000028868"/>
    </source>
</evidence>
<accession>A0A024P221</accession>
<gene>
    <name evidence="3" type="ORF">BN983_00311</name>
</gene>
<evidence type="ECO:0000313" key="3">
    <source>
        <dbReference type="EMBL" id="CDQ22108.1"/>
    </source>
</evidence>
<keyword evidence="4" id="KW-1185">Reference proteome</keyword>
<dbReference type="Proteomes" id="UP000028868">
    <property type="component" value="Unassembled WGS sequence"/>
</dbReference>
<dbReference type="PROSITE" id="PS51257">
    <property type="entry name" value="PROKAR_LIPOPROTEIN"/>
    <property type="match status" value="1"/>
</dbReference>
<dbReference type="AlphaFoldDB" id="A0A024P221"/>
<keyword evidence="2" id="KW-0732">Signal</keyword>
<feature type="signal peptide" evidence="2">
    <location>
        <begin position="1"/>
        <end position="18"/>
    </location>
</feature>
<dbReference type="RefSeq" id="WP_035505177.1">
    <property type="nucleotide sequence ID" value="NZ_CCDH010000002.1"/>
</dbReference>
<organism evidence="3 4">
    <name type="scientific">Halobacillus karajensis</name>
    <dbReference type="NCBI Taxonomy" id="195088"/>
    <lineage>
        <taxon>Bacteria</taxon>
        <taxon>Bacillati</taxon>
        <taxon>Bacillota</taxon>
        <taxon>Bacilli</taxon>
        <taxon>Bacillales</taxon>
        <taxon>Bacillaceae</taxon>
        <taxon>Halobacillus</taxon>
    </lineage>
</organism>
<comment type="caution">
    <text evidence="3">The sequence shown here is derived from an EMBL/GenBank/DDBJ whole genome shotgun (WGS) entry which is preliminary data.</text>
</comment>
<reference evidence="3 4" key="2">
    <citation type="submission" date="2014-05" db="EMBL/GenBank/DDBJ databases">
        <title>Draft genome sequence of Halobacillus karajensis HK-03.</title>
        <authorList>
            <person name="Khelaifia S."/>
            <person name="Croce O."/>
            <person name="Lagier J.C."/>
            <person name="Raoult D."/>
        </authorList>
    </citation>
    <scope>NUCLEOTIDE SEQUENCE [LARGE SCALE GENOMIC DNA]</scope>
    <source>
        <strain evidence="3 4">HD-03</strain>
    </source>
</reference>
<proteinExistence type="predicted"/>
<protein>
    <submittedName>
        <fullName evidence="3">Uncharacterized protein</fullName>
    </submittedName>
</protein>
<feature type="region of interest" description="Disordered" evidence="1">
    <location>
        <begin position="22"/>
        <end position="61"/>
    </location>
</feature>